<name>A0A1F8B883_9BACT</name>
<evidence type="ECO:0000256" key="8">
    <source>
        <dbReference type="ARBA" id="ARBA00022833"/>
    </source>
</evidence>
<dbReference type="SUPFAM" id="SSF56731">
    <property type="entry name" value="DNA primase core"/>
    <property type="match status" value="1"/>
</dbReference>
<evidence type="ECO:0000256" key="1">
    <source>
        <dbReference type="ARBA" id="ARBA00022478"/>
    </source>
</evidence>
<proteinExistence type="inferred from homology"/>
<evidence type="ECO:0000256" key="7">
    <source>
        <dbReference type="ARBA" id="ARBA00022771"/>
    </source>
</evidence>
<sequence>MPDQVDEIKAKTDIVSIVGEYLELKKAGRNFRALCPFHSEKTPSFMVSSELQIYKCFGCSKSGDVISFLEEYEGMDFPEALKFLADRVGIKLDPFKGSSKGEKEKIFQINELASYFYTYLLLKHTIGKTAFDYLVKQRKLKPETIRKFKIGYSPNRSFALKSFLLDKKGYQLSDIEKTGIIYVKDGRAFDRFRGRIIFPLFDHRGNIAGFAGRILPGEDRDLAKYINTPETLTYRKGKMLYGLNMTKSDIKKEGYVVLVEGELDMISSWQVGITNCVAIKGSSLTYEQAKLIGHYTEKLVLALDADLAGDNAVRRGIEIAEKEGFEIKVARLSKFKDPDEAARENPEMLKRAIKEAVNIWDFILENIFSRYKGEGGGVKARISKEVVPVLYSIKDKIVQAHYLKVVSDRLSVSLDAVSEQVLSYKPSQTSVPGKVSFSPTPKKERRELLEERILSLAFRHKSKVLQKSIFLDLFSTSLAKRIFVKFRMFIRENEFDPSLFASFLPGELVEGFSDMILKEEEDLKGKGFFEKELELLINELKITDIKEKLEKVGKKIQEFEKQGKSGELVERQKEFARLARELREFEGEEFKGIILSTKRK</sequence>
<dbReference type="InterPro" id="IPR006171">
    <property type="entry name" value="TOPRIM_dom"/>
</dbReference>
<dbReference type="PANTHER" id="PTHR30313">
    <property type="entry name" value="DNA PRIMASE"/>
    <property type="match status" value="1"/>
</dbReference>
<dbReference type="SUPFAM" id="SSF57783">
    <property type="entry name" value="Zinc beta-ribbon"/>
    <property type="match status" value="1"/>
</dbReference>
<keyword evidence="2 12" id="KW-0639">Primosome</keyword>
<keyword evidence="10 12" id="KW-0238">DNA-binding</keyword>
<dbReference type="InterPro" id="IPR036977">
    <property type="entry name" value="DNA_primase_Znf_CHC2"/>
</dbReference>
<dbReference type="PROSITE" id="PS50880">
    <property type="entry name" value="TOPRIM"/>
    <property type="match status" value="1"/>
</dbReference>
<dbReference type="Gene3D" id="3.40.1360.10">
    <property type="match status" value="1"/>
</dbReference>
<dbReference type="GO" id="GO:0005737">
    <property type="term" value="C:cytoplasm"/>
    <property type="evidence" value="ECO:0007669"/>
    <property type="project" value="TreeGrafter"/>
</dbReference>
<gene>
    <name evidence="12" type="primary">dnaG</name>
    <name evidence="17" type="ORF">A2892_04220</name>
</gene>
<dbReference type="Pfam" id="PF08275">
    <property type="entry name" value="DNAG_N"/>
    <property type="match status" value="1"/>
</dbReference>
<dbReference type="InterPro" id="IPR006295">
    <property type="entry name" value="DNA_primase_DnaG"/>
</dbReference>
<dbReference type="InterPro" id="IPR013264">
    <property type="entry name" value="DNAG_N"/>
</dbReference>
<evidence type="ECO:0000256" key="3">
    <source>
        <dbReference type="ARBA" id="ARBA00022679"/>
    </source>
</evidence>
<dbReference type="NCBIfam" id="TIGR01391">
    <property type="entry name" value="dnaG"/>
    <property type="match status" value="1"/>
</dbReference>
<evidence type="ECO:0000256" key="2">
    <source>
        <dbReference type="ARBA" id="ARBA00022515"/>
    </source>
</evidence>
<dbReference type="Pfam" id="PF13155">
    <property type="entry name" value="Toprim_2"/>
    <property type="match status" value="1"/>
</dbReference>
<dbReference type="EC" id="2.7.7.101" evidence="12"/>
<dbReference type="GO" id="GO:0008270">
    <property type="term" value="F:zinc ion binding"/>
    <property type="evidence" value="ECO:0007669"/>
    <property type="project" value="UniProtKB-UniRule"/>
</dbReference>
<evidence type="ECO:0000256" key="9">
    <source>
        <dbReference type="ARBA" id="ARBA00022842"/>
    </source>
</evidence>
<comment type="subunit">
    <text evidence="12">Monomer. Interacts with DnaB.</text>
</comment>
<dbReference type="HAMAP" id="MF_00974">
    <property type="entry name" value="DNA_primase_DnaG"/>
    <property type="match status" value="1"/>
</dbReference>
<comment type="domain">
    <text evidence="12">Contains an N-terminal zinc-binding domain, a central core domain that contains the primase activity, and a C-terminal DnaB-binding domain.</text>
</comment>
<evidence type="ECO:0000256" key="13">
    <source>
        <dbReference type="PIRNR" id="PIRNR002811"/>
    </source>
</evidence>
<feature type="coiled-coil region" evidence="15">
    <location>
        <begin position="542"/>
        <end position="588"/>
    </location>
</feature>
<dbReference type="CDD" id="cd03364">
    <property type="entry name" value="TOPRIM_DnaG_primases"/>
    <property type="match status" value="1"/>
</dbReference>
<dbReference type="GO" id="GO:1990077">
    <property type="term" value="C:primosome complex"/>
    <property type="evidence" value="ECO:0007669"/>
    <property type="project" value="UniProtKB-KW"/>
</dbReference>
<keyword evidence="8 12" id="KW-0862">Zinc</keyword>
<dbReference type="Pfam" id="PF01807">
    <property type="entry name" value="Zn_ribbon_DnaG"/>
    <property type="match status" value="1"/>
</dbReference>
<evidence type="ECO:0000256" key="14">
    <source>
        <dbReference type="PIRSR" id="PIRSR002811-1"/>
    </source>
</evidence>
<comment type="caution">
    <text evidence="17">The sequence shown here is derived from an EMBL/GenBank/DDBJ whole genome shotgun (WGS) entry which is preliminary data.</text>
</comment>
<evidence type="ECO:0000313" key="18">
    <source>
        <dbReference type="Proteomes" id="UP000176404"/>
    </source>
</evidence>
<evidence type="ECO:0000256" key="11">
    <source>
        <dbReference type="ARBA" id="ARBA00023163"/>
    </source>
</evidence>
<dbReference type="Proteomes" id="UP000176404">
    <property type="component" value="Unassembled WGS sequence"/>
</dbReference>
<dbReference type="PIRSF" id="PIRSF002811">
    <property type="entry name" value="DnaG"/>
    <property type="match status" value="1"/>
</dbReference>
<dbReference type="EMBL" id="MGHD01000007">
    <property type="protein sequence ID" value="OGM60221.1"/>
    <property type="molecule type" value="Genomic_DNA"/>
</dbReference>
<dbReference type="InterPro" id="IPR002694">
    <property type="entry name" value="Znf_CHC2"/>
</dbReference>
<keyword evidence="7 12" id="KW-0863">Zinc-finger</keyword>
<evidence type="ECO:0000256" key="10">
    <source>
        <dbReference type="ARBA" id="ARBA00023125"/>
    </source>
</evidence>
<dbReference type="GO" id="GO:0003677">
    <property type="term" value="F:DNA binding"/>
    <property type="evidence" value="ECO:0007669"/>
    <property type="project" value="UniProtKB-KW"/>
</dbReference>
<dbReference type="FunFam" id="3.90.580.10:FF:000001">
    <property type="entry name" value="DNA primase"/>
    <property type="match status" value="1"/>
</dbReference>
<dbReference type="SMART" id="SM00493">
    <property type="entry name" value="TOPRIM"/>
    <property type="match status" value="1"/>
</dbReference>
<dbReference type="GO" id="GO:0000428">
    <property type="term" value="C:DNA-directed RNA polymerase complex"/>
    <property type="evidence" value="ECO:0007669"/>
    <property type="project" value="UniProtKB-KW"/>
</dbReference>
<comment type="function">
    <text evidence="12 13">RNA polymerase that catalyzes the synthesis of short RNA molecules used as primers for DNA polymerase during DNA replication.</text>
</comment>
<dbReference type="InterPro" id="IPR037068">
    <property type="entry name" value="DNA_primase_core_N_sf"/>
</dbReference>
<keyword evidence="9" id="KW-0460">Magnesium</keyword>
<organism evidence="17 18">
    <name type="scientific">Candidatus Woesebacteria bacterium RIFCSPLOWO2_01_FULL_39_10b</name>
    <dbReference type="NCBI Taxonomy" id="1802517"/>
    <lineage>
        <taxon>Bacteria</taxon>
        <taxon>Candidatus Woeseibacteriota</taxon>
    </lineage>
</organism>
<feature type="zinc finger region" description="CHC2-type" evidence="12 14">
    <location>
        <begin position="35"/>
        <end position="59"/>
    </location>
</feature>
<keyword evidence="1 12" id="KW-0240">DNA-directed RNA polymerase</keyword>
<dbReference type="GO" id="GO:0006269">
    <property type="term" value="P:DNA replication, synthesis of primer"/>
    <property type="evidence" value="ECO:0007669"/>
    <property type="project" value="UniProtKB-UniRule"/>
</dbReference>
<dbReference type="InterPro" id="IPR030846">
    <property type="entry name" value="DnaG_bac"/>
</dbReference>
<keyword evidence="5 12" id="KW-0235">DNA replication</keyword>
<comment type="cofactor">
    <cofactor evidence="12 13 14">
        <name>Zn(2+)</name>
        <dbReference type="ChEBI" id="CHEBI:29105"/>
    </cofactor>
    <text evidence="12 13 14">Binds 1 zinc ion per monomer.</text>
</comment>
<evidence type="ECO:0000256" key="5">
    <source>
        <dbReference type="ARBA" id="ARBA00022705"/>
    </source>
</evidence>
<evidence type="ECO:0000256" key="4">
    <source>
        <dbReference type="ARBA" id="ARBA00022695"/>
    </source>
</evidence>
<keyword evidence="15" id="KW-0175">Coiled coil</keyword>
<keyword evidence="3 12" id="KW-0808">Transferase</keyword>
<dbReference type="STRING" id="1802517.A2892_04220"/>
<accession>A0A1F8B883</accession>
<feature type="domain" description="Toprim" evidence="16">
    <location>
        <begin position="254"/>
        <end position="335"/>
    </location>
</feature>
<keyword evidence="11 12" id="KW-0804">Transcription</keyword>
<dbReference type="GO" id="GO:0003899">
    <property type="term" value="F:DNA-directed RNA polymerase activity"/>
    <property type="evidence" value="ECO:0007669"/>
    <property type="project" value="UniProtKB-UniRule"/>
</dbReference>
<evidence type="ECO:0000256" key="15">
    <source>
        <dbReference type="SAM" id="Coils"/>
    </source>
</evidence>
<dbReference type="PANTHER" id="PTHR30313:SF2">
    <property type="entry name" value="DNA PRIMASE"/>
    <property type="match status" value="1"/>
</dbReference>
<dbReference type="SMART" id="SM00400">
    <property type="entry name" value="ZnF_CHCC"/>
    <property type="match status" value="1"/>
</dbReference>
<keyword evidence="6 12" id="KW-0479">Metal-binding</keyword>
<comment type="similarity">
    <text evidence="12 13">Belongs to the DnaG primase family.</text>
</comment>
<evidence type="ECO:0000256" key="6">
    <source>
        <dbReference type="ARBA" id="ARBA00022723"/>
    </source>
</evidence>
<dbReference type="Gene3D" id="3.90.980.10">
    <property type="entry name" value="DNA primase, catalytic core, N-terminal domain"/>
    <property type="match status" value="1"/>
</dbReference>
<dbReference type="InterPro" id="IPR050219">
    <property type="entry name" value="DnaG_primase"/>
</dbReference>
<comment type="catalytic activity">
    <reaction evidence="12">
        <text>ssDNA + n NTP = ssDNA/pppN(pN)n-1 hybrid + (n-1) diphosphate.</text>
        <dbReference type="EC" id="2.7.7.101"/>
    </reaction>
</comment>
<protein>
    <recommendedName>
        <fullName evidence="12 13">DNA primase</fullName>
        <ecNumber evidence="12">2.7.7.101</ecNumber>
    </recommendedName>
</protein>
<dbReference type="AlphaFoldDB" id="A0A1F8B883"/>
<evidence type="ECO:0000259" key="16">
    <source>
        <dbReference type="PROSITE" id="PS50880"/>
    </source>
</evidence>
<evidence type="ECO:0000256" key="12">
    <source>
        <dbReference type="HAMAP-Rule" id="MF_00974"/>
    </source>
</evidence>
<dbReference type="InterPro" id="IPR034151">
    <property type="entry name" value="TOPRIM_DnaG_bac"/>
</dbReference>
<keyword evidence="4 12" id="KW-0548">Nucleotidyltransferase</keyword>
<reference evidence="17 18" key="1">
    <citation type="journal article" date="2016" name="Nat. Commun.">
        <title>Thousands of microbial genomes shed light on interconnected biogeochemical processes in an aquifer system.</title>
        <authorList>
            <person name="Anantharaman K."/>
            <person name="Brown C.T."/>
            <person name="Hug L.A."/>
            <person name="Sharon I."/>
            <person name="Castelle C.J."/>
            <person name="Probst A.J."/>
            <person name="Thomas B.C."/>
            <person name="Singh A."/>
            <person name="Wilkins M.J."/>
            <person name="Karaoz U."/>
            <person name="Brodie E.L."/>
            <person name="Williams K.H."/>
            <person name="Hubbard S.S."/>
            <person name="Banfield J.F."/>
        </authorList>
    </citation>
    <scope>NUCLEOTIDE SEQUENCE [LARGE SCALE GENOMIC DNA]</scope>
</reference>
<dbReference type="Gene3D" id="3.90.580.10">
    <property type="entry name" value="Zinc finger, CHC2-type domain"/>
    <property type="match status" value="1"/>
</dbReference>
<evidence type="ECO:0000313" key="17">
    <source>
        <dbReference type="EMBL" id="OGM60221.1"/>
    </source>
</evidence>